<keyword evidence="4" id="KW-1185">Reference proteome</keyword>
<dbReference type="RefSeq" id="WP_304561908.1">
    <property type="nucleotide sequence ID" value="NZ_JAUQSZ010000009.1"/>
</dbReference>
<comment type="caution">
    <text evidence="3">The sequence shown here is derived from an EMBL/GenBank/DDBJ whole genome shotgun (WGS) entry which is preliminary data.</text>
</comment>
<dbReference type="Proteomes" id="UP001176468">
    <property type="component" value="Unassembled WGS sequence"/>
</dbReference>
<evidence type="ECO:0000313" key="4">
    <source>
        <dbReference type="Proteomes" id="UP001176468"/>
    </source>
</evidence>
<protein>
    <submittedName>
        <fullName evidence="3">Phage tail length tape measure family protein</fullName>
    </submittedName>
</protein>
<name>A0ABT9A3Z8_9SPHN</name>
<evidence type="ECO:0000259" key="2">
    <source>
        <dbReference type="Pfam" id="PF06791"/>
    </source>
</evidence>
<sequence length="1037" mass="110820">MADQTERLLLQVDAATELLRRHLAEGEQPLDRFEKRVGKMAENVDRSIGDMGKRFGAFSALAEDAATRAQKSFEDSFTQVQRIAATAIKGPNINGSINLGADDIRAGAAAAQDQARAFALIGEAAQRAATEVGDTSEATRLFIAATTASRIEAEQKAAALLSEAGALERVEIELRQSAEAVDLFVGKHQQIAIAAEQDKLLALSATEAAAAQRALAASADVLRAQIDPMFIAQQRFDQELTRADVLLNAGTISQREHAQAIQFAREALYAHALAVGGSTASQGRLTVSTGQQKAAMQQLSYQISDVSTSFAGGINPMVIFAQQGSQVIQALTLMKGEAGGLIGFLGGPWGAAILGAVSVLGVLIDKQLTAAAAEDAHSKAADLLAAAMKRLSDAAADQNHKTEQGIRLDIQAAQTARARAVEELRLAKAKLGAAQATEQIPGGTVPGAAIPGRGVGTLGVQITSLDAQIAAATKDIRVGQVQLSLRRLEASMDAGTAATRRYENTIDRLSRRRESGEISQESFNQLSRIAAERRDRVQEAAKTVGDPTAAISQRRQQIADLEKLKVTASGKDLEGIKRQIALREKQIRYLEQGVGVGSAVAATQGGGGSGKRGPSTETLAKRAEAARVKLLNDDTAYADEERQARHRLLDAMKKTAATEEQRDALVREDINAEADAQARKIANQRSAGKINAAEEKNLNDLNERNRTQRLLNVTLDRARAKVSAQFEADQSDLQSRLAVLRIRQDMALTEGERRRIGSEILAIEQELRRKALENLRDTSDDPNKVQLAKDALGRLPTQEAAERDQQAQRTSDPLDQYRQRLEGTVGSADALKTTLESIEVRGLDRATDDLAGAVTQALKLKGIAGDIVQEFLKIAFQKALFALFPFAQGTVPGFATGRIPGYADGVIRGPGTGLSDSILALMEGKGLIRVSNGESILTAAATRANGPWLKAMNRGLKLPSFATGSVPVLRYPTLRVSGPSGGQQGMREMLYVQVDKSELFDVHVQRASAPLAQRAAIAGSQLAQNDIAEQRMQAIPL</sequence>
<evidence type="ECO:0000256" key="1">
    <source>
        <dbReference type="SAM" id="MobiDB-lite"/>
    </source>
</evidence>
<feature type="region of interest" description="Disordered" evidence="1">
    <location>
        <begin position="792"/>
        <end position="815"/>
    </location>
</feature>
<proteinExistence type="predicted"/>
<organism evidence="3 4">
    <name type="scientific">Sphingomonas immobilis</name>
    <dbReference type="NCBI Taxonomy" id="3063997"/>
    <lineage>
        <taxon>Bacteria</taxon>
        <taxon>Pseudomonadati</taxon>
        <taxon>Pseudomonadota</taxon>
        <taxon>Alphaproteobacteria</taxon>
        <taxon>Sphingomonadales</taxon>
        <taxon>Sphingomonadaceae</taxon>
        <taxon>Sphingomonas</taxon>
    </lineage>
</organism>
<reference evidence="3" key="1">
    <citation type="submission" date="2023-07" db="EMBL/GenBank/DDBJ databases">
        <authorList>
            <person name="Kim M.K."/>
        </authorList>
    </citation>
    <scope>NUCLEOTIDE SEQUENCE</scope>
    <source>
        <strain evidence="3">CA1-15</strain>
    </source>
</reference>
<accession>A0ABT9A3Z8</accession>
<gene>
    <name evidence="3" type="ORF">Q5H94_14065</name>
</gene>
<dbReference type="InterPro" id="IPR009628">
    <property type="entry name" value="Phage_tape_measure_N"/>
</dbReference>
<dbReference type="Pfam" id="PF06791">
    <property type="entry name" value="TMP_2"/>
    <property type="match status" value="1"/>
</dbReference>
<feature type="domain" description="Bacteriophage tail tape measure N-terminal" evidence="2">
    <location>
        <begin position="284"/>
        <end position="391"/>
    </location>
</feature>
<dbReference type="EMBL" id="JAUQSZ010000009">
    <property type="protein sequence ID" value="MDO7843457.1"/>
    <property type="molecule type" value="Genomic_DNA"/>
</dbReference>
<evidence type="ECO:0000313" key="3">
    <source>
        <dbReference type="EMBL" id="MDO7843457.1"/>
    </source>
</evidence>